<evidence type="ECO:0000313" key="7">
    <source>
        <dbReference type="EMBL" id="MDK2563541.1"/>
    </source>
</evidence>
<comment type="caution">
    <text evidence="7">The sequence shown here is derived from an EMBL/GenBank/DDBJ whole genome shotgun (WGS) entry which is preliminary data.</text>
</comment>
<keyword evidence="2" id="KW-1003">Cell membrane</keyword>
<dbReference type="EMBL" id="JASKYM010000003">
    <property type="protein sequence ID" value="MDK2563541.1"/>
    <property type="molecule type" value="Genomic_DNA"/>
</dbReference>
<accession>A0ABT7EC79</accession>
<dbReference type="RefSeq" id="WP_284132491.1">
    <property type="nucleotide sequence ID" value="NZ_JASKYM010000003.1"/>
</dbReference>
<dbReference type="PANTHER" id="PTHR43652:SF6">
    <property type="entry name" value="ARGININE REPRESSOR"/>
    <property type="match status" value="1"/>
</dbReference>
<keyword evidence="4 6" id="KW-1133">Transmembrane helix</keyword>
<feature type="transmembrane region" description="Helical" evidence="6">
    <location>
        <begin position="398"/>
        <end position="422"/>
    </location>
</feature>
<feature type="transmembrane region" description="Helical" evidence="6">
    <location>
        <begin position="247"/>
        <end position="265"/>
    </location>
</feature>
<dbReference type="InterPro" id="IPR018385">
    <property type="entry name" value="C4_dicarb_anaerob_car-like"/>
</dbReference>
<feature type="transmembrane region" description="Helical" evidence="6">
    <location>
        <begin position="306"/>
        <end position="322"/>
    </location>
</feature>
<feature type="transmembrane region" description="Helical" evidence="6">
    <location>
        <begin position="365"/>
        <end position="386"/>
    </location>
</feature>
<dbReference type="Proteomes" id="UP001301012">
    <property type="component" value="Unassembled WGS sequence"/>
</dbReference>
<keyword evidence="5 6" id="KW-0472">Membrane</keyword>
<comment type="subcellular location">
    <subcellularLocation>
        <location evidence="1">Cell membrane</location>
        <topology evidence="1">Multi-pass membrane protein</topology>
    </subcellularLocation>
</comment>
<evidence type="ECO:0000256" key="3">
    <source>
        <dbReference type="ARBA" id="ARBA00022692"/>
    </source>
</evidence>
<keyword evidence="8" id="KW-1185">Reference proteome</keyword>
<reference evidence="7 8" key="1">
    <citation type="submission" date="2023-05" db="EMBL/GenBank/DDBJ databases">
        <title>Rombocin, a short stable natural nisin variant, displays selective antimicrobial activity against Listeria monocytogenes and employs dual mode of action to kill target bacterial strains.</title>
        <authorList>
            <person name="Wambui J."/>
            <person name="Stephan R."/>
            <person name="Kuipers O.P."/>
        </authorList>
    </citation>
    <scope>NUCLEOTIDE SEQUENCE [LARGE SCALE GENOMIC DNA]</scope>
    <source>
        <strain evidence="7 8">RC002</strain>
    </source>
</reference>
<dbReference type="PANTHER" id="PTHR43652">
    <property type="entry name" value="BASIC AMINO ACID ANTIPORTER YFCC-RELATED"/>
    <property type="match status" value="1"/>
</dbReference>
<protein>
    <submittedName>
        <fullName evidence="7">YfcC family protein</fullName>
    </submittedName>
</protein>
<feature type="transmembrane region" description="Helical" evidence="6">
    <location>
        <begin position="188"/>
        <end position="212"/>
    </location>
</feature>
<dbReference type="InterPro" id="IPR051679">
    <property type="entry name" value="DASS-Related_Transporters"/>
</dbReference>
<evidence type="ECO:0000256" key="1">
    <source>
        <dbReference type="ARBA" id="ARBA00004651"/>
    </source>
</evidence>
<feature type="transmembrane region" description="Helical" evidence="6">
    <location>
        <begin position="123"/>
        <end position="141"/>
    </location>
</feature>
<sequence length="509" mass="54806">MSSKQKSKFSFPTAYTVILIVMLLVLALTYIIPSGKYSKLLYNAETNTFVIESPNGKTTEKEAIQQTLDDLGVKTNLSKFTDGSISKPVAIPGTYEQLTKEKPTVFKAVTTFLNAPIQGLYDSIDIIAFVLVIGGIVGVINKTGSFTAGISALSRNLKGKEAWLIVIITVLIGIGGTSFGLAEETIAFHPIVVPIFLAAGYDALVAIAAIYLGSCMGTMASTVNPFSTVIASNTAGIDFTSGMAIRLFMLVAGLIVCVIYTVRYAEKVKKDPTQSLIHSQKKELEEHFLKGHNEAEVPEFTWGRKLMLIIFAVSFGVMVYGVKELGWWFEEMTALFLFVTFILALISGLNEKEFVSEFVDGASELLGVALMIGLARGVTIIMDGGMISDTILNNLSNLVSNMSGVMFSTVMFFVYIVLGFFISSSSGLAVLSMPIMAPLADVVGVNRDVIVSAYQFGQGLIGFITPTGLILASLAMVNVTYDKWLKFVTPLIVIIAILSIVVLGVGVII</sequence>
<evidence type="ECO:0000256" key="2">
    <source>
        <dbReference type="ARBA" id="ARBA00022475"/>
    </source>
</evidence>
<evidence type="ECO:0000256" key="5">
    <source>
        <dbReference type="ARBA" id="ARBA00023136"/>
    </source>
</evidence>
<keyword evidence="3 6" id="KW-0812">Transmembrane</keyword>
<proteinExistence type="predicted"/>
<feature type="transmembrane region" description="Helical" evidence="6">
    <location>
        <begin position="12"/>
        <end position="32"/>
    </location>
</feature>
<evidence type="ECO:0000256" key="6">
    <source>
        <dbReference type="SAM" id="Phobius"/>
    </source>
</evidence>
<feature type="transmembrane region" description="Helical" evidence="6">
    <location>
        <begin position="162"/>
        <end position="182"/>
    </location>
</feature>
<dbReference type="Pfam" id="PF03606">
    <property type="entry name" value="DcuC"/>
    <property type="match status" value="1"/>
</dbReference>
<feature type="transmembrane region" description="Helical" evidence="6">
    <location>
        <begin position="334"/>
        <end position="350"/>
    </location>
</feature>
<name>A0ABT7EC79_9FIRM</name>
<feature type="transmembrane region" description="Helical" evidence="6">
    <location>
        <begin position="487"/>
        <end position="508"/>
    </location>
</feature>
<feature type="transmembrane region" description="Helical" evidence="6">
    <location>
        <begin position="459"/>
        <end position="481"/>
    </location>
</feature>
<organism evidence="7 8">
    <name type="scientific">Romboutsia sedimentorum</name>
    <dbReference type="NCBI Taxonomy" id="1368474"/>
    <lineage>
        <taxon>Bacteria</taxon>
        <taxon>Bacillati</taxon>
        <taxon>Bacillota</taxon>
        <taxon>Clostridia</taxon>
        <taxon>Peptostreptococcales</taxon>
        <taxon>Peptostreptococcaceae</taxon>
        <taxon>Romboutsia</taxon>
    </lineage>
</organism>
<evidence type="ECO:0000256" key="4">
    <source>
        <dbReference type="ARBA" id="ARBA00022989"/>
    </source>
</evidence>
<gene>
    <name evidence="7" type="ORF">QOZ84_08265</name>
</gene>
<evidence type="ECO:0000313" key="8">
    <source>
        <dbReference type="Proteomes" id="UP001301012"/>
    </source>
</evidence>